<dbReference type="InterPro" id="IPR032675">
    <property type="entry name" value="LRR_dom_sf"/>
</dbReference>
<dbReference type="SUPFAM" id="SSF81383">
    <property type="entry name" value="F-box domain"/>
    <property type="match status" value="2"/>
</dbReference>
<dbReference type="InterPro" id="IPR001810">
    <property type="entry name" value="F-box_dom"/>
</dbReference>
<reference evidence="2 3" key="1">
    <citation type="submission" date="2018-06" db="EMBL/GenBank/DDBJ databases">
        <title>The Genome of Cuscuta australis (Dodder) Provides Insight into the Evolution of Plant Parasitism.</title>
        <authorList>
            <person name="Liu H."/>
        </authorList>
    </citation>
    <scope>NUCLEOTIDE SEQUENCE [LARGE SCALE GENOMIC DNA]</scope>
    <source>
        <strain evidence="3">cv. Yunnan</strain>
        <tissue evidence="2">Vines</tissue>
    </source>
</reference>
<dbReference type="Pfam" id="PF00646">
    <property type="entry name" value="F-box"/>
    <property type="match status" value="1"/>
</dbReference>
<dbReference type="AlphaFoldDB" id="A0A328CW63"/>
<feature type="domain" description="F-box" evidence="1">
    <location>
        <begin position="11"/>
        <end position="52"/>
    </location>
</feature>
<evidence type="ECO:0000313" key="3">
    <source>
        <dbReference type="Proteomes" id="UP000249390"/>
    </source>
</evidence>
<dbReference type="Gene3D" id="3.80.10.10">
    <property type="entry name" value="Ribonuclease Inhibitor"/>
    <property type="match status" value="1"/>
</dbReference>
<keyword evidence="3" id="KW-1185">Reference proteome</keyword>
<dbReference type="SMART" id="SM00256">
    <property type="entry name" value="FBOX"/>
    <property type="match status" value="2"/>
</dbReference>
<dbReference type="PANTHER" id="PTHR31639:SF256">
    <property type="entry name" value="OS07G0242900 PROTEIN"/>
    <property type="match status" value="1"/>
</dbReference>
<dbReference type="Pfam" id="PF24758">
    <property type="entry name" value="LRR_At5g56370"/>
    <property type="match status" value="2"/>
</dbReference>
<evidence type="ECO:0000259" key="1">
    <source>
        <dbReference type="SMART" id="SM00256"/>
    </source>
</evidence>
<accession>A0A328CW63</accession>
<dbReference type="EMBL" id="NQVE01000215">
    <property type="protein sequence ID" value="RAL37565.1"/>
    <property type="molecule type" value="Genomic_DNA"/>
</dbReference>
<comment type="caution">
    <text evidence="2">The sequence shown here is derived from an EMBL/GenBank/DDBJ whole genome shotgun (WGS) entry which is preliminary data.</text>
</comment>
<proteinExistence type="predicted"/>
<dbReference type="SUPFAM" id="SSF52047">
    <property type="entry name" value="RNI-like"/>
    <property type="match status" value="2"/>
</dbReference>
<organism evidence="2 3">
    <name type="scientific">Cuscuta australis</name>
    <dbReference type="NCBI Taxonomy" id="267555"/>
    <lineage>
        <taxon>Eukaryota</taxon>
        <taxon>Viridiplantae</taxon>
        <taxon>Streptophyta</taxon>
        <taxon>Embryophyta</taxon>
        <taxon>Tracheophyta</taxon>
        <taxon>Spermatophyta</taxon>
        <taxon>Magnoliopsida</taxon>
        <taxon>eudicotyledons</taxon>
        <taxon>Gunneridae</taxon>
        <taxon>Pentapetalae</taxon>
        <taxon>asterids</taxon>
        <taxon>lamiids</taxon>
        <taxon>Solanales</taxon>
        <taxon>Convolvulaceae</taxon>
        <taxon>Cuscuteae</taxon>
        <taxon>Cuscuta</taxon>
        <taxon>Cuscuta subgen. Grammica</taxon>
        <taxon>Cuscuta sect. Cleistogrammica</taxon>
    </lineage>
</organism>
<feature type="domain" description="F-box" evidence="1">
    <location>
        <begin position="462"/>
        <end position="503"/>
    </location>
</feature>
<dbReference type="InterPro" id="IPR036047">
    <property type="entry name" value="F-box-like_dom_sf"/>
</dbReference>
<gene>
    <name evidence="2" type="ORF">DM860_000259</name>
</gene>
<protein>
    <recommendedName>
        <fullName evidence="1">F-box domain-containing protein</fullName>
    </recommendedName>
</protein>
<evidence type="ECO:0000313" key="2">
    <source>
        <dbReference type="EMBL" id="RAL37565.1"/>
    </source>
</evidence>
<dbReference type="PANTHER" id="PTHR31639">
    <property type="entry name" value="F-BOX PROTEIN-LIKE"/>
    <property type="match status" value="1"/>
</dbReference>
<dbReference type="Proteomes" id="UP000249390">
    <property type="component" value="Unassembled WGS sequence"/>
</dbReference>
<sequence>MACPRDRFSELPAHILDKILRLLSILQAARMVVLSTLWRDSWFSLSELVFNEYFFSHIRNKYVLYYANSGIRDKKVIYDNESIDILVSVSLYVITRVLMHHRGPIRNFSFIFSGYEAGALRSRLFDIDQWLSFVTQNGVEEIHLSLDQEDGFLLPNCIFSCPTLRRLHLSGISYDTANAPCILLNFTELCFKNVRFEPIDLLNNKINAPMLEDLSFYACDQTMFYFNVTAPKLCMLTIQSCSYRQNIANLPVNLSLRNARTLVLDPYSIINFFEPFIRRGKLLQPRELNVECLVLCEDPLGCDIDDRFSVSGDISSAFIHLLEVCPKLREIHIQAWFLEAMYECLKTRSKLSKELYRVAQTLNSLHTLSLSYDDIFITSSEDSLLWVEGLLSSFPTLEKFIVGGRDISLKTVQKFLRFPRASPKVEILFTCFLLGSAVMLPSPANRTAASIMASRRDRFSELPADILDMILGFMPIVAAARMAVLSTLWRDLWFSLSQLCFNEYFFSHIQDKYVSYYAASGVRDKKVIYDNESINILVSVSFNVITRVLMHHKGVIRKFLFVFSDDGVGQGTIRSRLLDIDQWLSFVTLKGVEDIHLSFDQEYGFLLPSCIFSCPTLRRLHLSGASYDTVNAPCILLNFTKLRFRNVRFEPIDLLNYTINAPMLENLSFYECDQTMFYFNVTAPKLCTLKIINCSYRQEIAYLPVNSSLGNARTLVLDPYSIIVCQPYPFLCA</sequence>
<name>A0A328CW63_9ASTE</name>
<dbReference type="InterPro" id="IPR055411">
    <property type="entry name" value="LRR_FXL15/At3g58940/PEG3-like"/>
</dbReference>